<protein>
    <submittedName>
        <fullName evidence="2">Uncharacterized protein</fullName>
    </submittedName>
</protein>
<proteinExistence type="predicted"/>
<gene>
    <name evidence="2" type="ORF">Pflav_014470</name>
</gene>
<evidence type="ECO:0000313" key="3">
    <source>
        <dbReference type="Proteomes" id="UP000502508"/>
    </source>
</evidence>
<evidence type="ECO:0000313" key="2">
    <source>
        <dbReference type="EMBL" id="BCB75037.1"/>
    </source>
</evidence>
<name>A0A6F8XMK4_9ACTN</name>
<reference evidence="2 3" key="1">
    <citation type="submission" date="2020-03" db="EMBL/GenBank/DDBJ databases">
        <title>Whole genome shotgun sequence of Phytohabitans flavus NBRC 107702.</title>
        <authorList>
            <person name="Komaki H."/>
            <person name="Tamura T."/>
        </authorList>
    </citation>
    <scope>NUCLEOTIDE SEQUENCE [LARGE SCALE GENOMIC DNA]</scope>
    <source>
        <strain evidence="2 3">NBRC 107702</strain>
    </source>
</reference>
<feature type="transmembrane region" description="Helical" evidence="1">
    <location>
        <begin position="43"/>
        <end position="63"/>
    </location>
</feature>
<keyword evidence="1" id="KW-0472">Membrane</keyword>
<evidence type="ECO:0000256" key="1">
    <source>
        <dbReference type="SAM" id="Phobius"/>
    </source>
</evidence>
<reference evidence="2 3" key="2">
    <citation type="submission" date="2020-03" db="EMBL/GenBank/DDBJ databases">
        <authorList>
            <person name="Ichikawa N."/>
            <person name="Kimura A."/>
            <person name="Kitahashi Y."/>
            <person name="Uohara A."/>
        </authorList>
    </citation>
    <scope>NUCLEOTIDE SEQUENCE [LARGE SCALE GENOMIC DNA]</scope>
    <source>
        <strain evidence="2 3">NBRC 107702</strain>
    </source>
</reference>
<keyword evidence="1" id="KW-1133">Transmembrane helix</keyword>
<organism evidence="2 3">
    <name type="scientific">Phytohabitans flavus</name>
    <dbReference type="NCBI Taxonomy" id="1076124"/>
    <lineage>
        <taxon>Bacteria</taxon>
        <taxon>Bacillati</taxon>
        <taxon>Actinomycetota</taxon>
        <taxon>Actinomycetes</taxon>
        <taxon>Micromonosporales</taxon>
        <taxon>Micromonosporaceae</taxon>
    </lineage>
</organism>
<keyword evidence="1" id="KW-0812">Transmembrane</keyword>
<keyword evidence="3" id="KW-1185">Reference proteome</keyword>
<dbReference type="Proteomes" id="UP000502508">
    <property type="component" value="Chromosome"/>
</dbReference>
<dbReference type="EMBL" id="AP022870">
    <property type="protein sequence ID" value="BCB75037.1"/>
    <property type="molecule type" value="Genomic_DNA"/>
</dbReference>
<accession>A0A6F8XMK4</accession>
<sequence length="259" mass="27633">MAYLFGWSIPYRTTVATRGECGAISLFAAGDSPDMGKPTPRPWLGQLRLVLLLLGVLAALLVIRPIVVAASNSDGAPEEKLEGVRFEGRYFPIEKVCPVVDDSDLETGLEGNAALVEEGLTPTGNGFSVDEDDGIAAMDCGVTNWRFSRGEEKIAFLFTVRVYAGTPPPAPPCAPEEPGEKAAPVEVGPYRGCQTDDGFEATTVLVDRNAFVSCGVKSIEEDLLPGLTAATQRQCGRVFDALGKARPMGYLDSSFLTVR</sequence>
<dbReference type="KEGG" id="pfla:Pflav_014470"/>
<dbReference type="AlphaFoldDB" id="A0A6F8XMK4"/>